<name>A0A6A6UDT9_9PEZI</name>
<dbReference type="Proteomes" id="UP000799302">
    <property type="component" value="Unassembled WGS sequence"/>
</dbReference>
<dbReference type="AlphaFoldDB" id="A0A6A6UDT9"/>
<sequence length="105" mass="11211">MAMPNLGSARWLCTSPSKSILFFPASLPLFVSTSALYPIGATRLVIAPPQKLVLLASTRYFSTTQVVAVILVTSRSWMISISLVPGCSCCSTLCGQGLGSWLGWK</sequence>
<organism evidence="1 2">
    <name type="scientific">Microthyrium microscopicum</name>
    <dbReference type="NCBI Taxonomy" id="703497"/>
    <lineage>
        <taxon>Eukaryota</taxon>
        <taxon>Fungi</taxon>
        <taxon>Dikarya</taxon>
        <taxon>Ascomycota</taxon>
        <taxon>Pezizomycotina</taxon>
        <taxon>Dothideomycetes</taxon>
        <taxon>Dothideomycetes incertae sedis</taxon>
        <taxon>Microthyriales</taxon>
        <taxon>Microthyriaceae</taxon>
        <taxon>Microthyrium</taxon>
    </lineage>
</organism>
<accession>A0A6A6UDT9</accession>
<proteinExistence type="predicted"/>
<keyword evidence="2" id="KW-1185">Reference proteome</keyword>
<dbReference type="EMBL" id="MU004235">
    <property type="protein sequence ID" value="KAF2669721.1"/>
    <property type="molecule type" value="Genomic_DNA"/>
</dbReference>
<evidence type="ECO:0000313" key="2">
    <source>
        <dbReference type="Proteomes" id="UP000799302"/>
    </source>
</evidence>
<protein>
    <submittedName>
        <fullName evidence="1">Uncharacterized protein</fullName>
    </submittedName>
</protein>
<evidence type="ECO:0000313" key="1">
    <source>
        <dbReference type="EMBL" id="KAF2669721.1"/>
    </source>
</evidence>
<gene>
    <name evidence="1" type="ORF">BT63DRAFT_267651</name>
</gene>
<reference evidence="1" key="1">
    <citation type="journal article" date="2020" name="Stud. Mycol.">
        <title>101 Dothideomycetes genomes: a test case for predicting lifestyles and emergence of pathogens.</title>
        <authorList>
            <person name="Haridas S."/>
            <person name="Albert R."/>
            <person name="Binder M."/>
            <person name="Bloem J."/>
            <person name="Labutti K."/>
            <person name="Salamov A."/>
            <person name="Andreopoulos B."/>
            <person name="Baker S."/>
            <person name="Barry K."/>
            <person name="Bills G."/>
            <person name="Bluhm B."/>
            <person name="Cannon C."/>
            <person name="Castanera R."/>
            <person name="Culley D."/>
            <person name="Daum C."/>
            <person name="Ezra D."/>
            <person name="Gonzalez J."/>
            <person name="Henrissat B."/>
            <person name="Kuo A."/>
            <person name="Liang C."/>
            <person name="Lipzen A."/>
            <person name="Lutzoni F."/>
            <person name="Magnuson J."/>
            <person name="Mondo S."/>
            <person name="Nolan M."/>
            <person name="Ohm R."/>
            <person name="Pangilinan J."/>
            <person name="Park H.-J."/>
            <person name="Ramirez L."/>
            <person name="Alfaro M."/>
            <person name="Sun H."/>
            <person name="Tritt A."/>
            <person name="Yoshinaga Y."/>
            <person name="Zwiers L.-H."/>
            <person name="Turgeon B."/>
            <person name="Goodwin S."/>
            <person name="Spatafora J."/>
            <person name="Crous P."/>
            <person name="Grigoriev I."/>
        </authorList>
    </citation>
    <scope>NUCLEOTIDE SEQUENCE</scope>
    <source>
        <strain evidence="1">CBS 115976</strain>
    </source>
</reference>